<dbReference type="KEGG" id="msil:METEAL_00290"/>
<keyword evidence="2" id="KW-1185">Reference proteome</keyword>
<evidence type="ECO:0000313" key="1">
    <source>
        <dbReference type="EMBL" id="BDU70855.1"/>
    </source>
</evidence>
<dbReference type="EMBL" id="AP027080">
    <property type="protein sequence ID" value="BDU70855.1"/>
    <property type="molecule type" value="Genomic_DNA"/>
</dbReference>
<reference evidence="2" key="1">
    <citation type="journal article" date="2023" name="Int. J. Syst. Evol. Microbiol.">
        <title>Mesoterricola silvestris gen. nov., sp. nov., Mesoterricola sediminis sp. nov., Geothrix oryzae sp. nov., Geothrix edaphica sp. nov., Geothrix rubra sp. nov., and Geothrix limicola sp. nov., six novel members of Acidobacteriota isolated from soils.</title>
        <authorList>
            <person name="Itoh H."/>
            <person name="Sugisawa Y."/>
            <person name="Mise K."/>
            <person name="Xu Z."/>
            <person name="Kuniyasu M."/>
            <person name="Ushijima N."/>
            <person name="Kawano K."/>
            <person name="Kobayashi E."/>
            <person name="Shiratori Y."/>
            <person name="Masuda Y."/>
            <person name="Senoo K."/>
        </authorList>
    </citation>
    <scope>NUCLEOTIDE SEQUENCE [LARGE SCALE GENOMIC DNA]</scope>
    <source>
        <strain evidence="2">W79</strain>
    </source>
</reference>
<proteinExistence type="predicted"/>
<organism evidence="1 2">
    <name type="scientific">Mesoterricola silvestris</name>
    <dbReference type="NCBI Taxonomy" id="2927979"/>
    <lineage>
        <taxon>Bacteria</taxon>
        <taxon>Pseudomonadati</taxon>
        <taxon>Acidobacteriota</taxon>
        <taxon>Holophagae</taxon>
        <taxon>Holophagales</taxon>
        <taxon>Holophagaceae</taxon>
        <taxon>Mesoterricola</taxon>
    </lineage>
</organism>
<evidence type="ECO:0000313" key="2">
    <source>
        <dbReference type="Proteomes" id="UP001238179"/>
    </source>
</evidence>
<name>A0AA48GK20_9BACT</name>
<dbReference type="RefSeq" id="WP_316413752.1">
    <property type="nucleotide sequence ID" value="NZ_AP027080.1"/>
</dbReference>
<accession>A0AA48GK20</accession>
<sequence>MSEGLHHKLLVQALLGEIRNPAEWDRHPFVYWDLEDENGVNVPPPTIQGSRPDILARDPGDRRVIIAEAKTSRDIDNRHTETQLEAYFYFLSAFEKAELWLGVPWSCGGTARRVAMNVRSTVGTNHIPMRIMDFLVGEPMYKRVWNG</sequence>
<dbReference type="AlphaFoldDB" id="A0AA48GK20"/>
<dbReference type="Proteomes" id="UP001238179">
    <property type="component" value="Chromosome"/>
</dbReference>
<gene>
    <name evidence="1" type="ORF">METEAL_00290</name>
</gene>
<protein>
    <submittedName>
        <fullName evidence="1">Uncharacterized protein</fullName>
    </submittedName>
</protein>